<keyword evidence="2" id="KW-1185">Reference proteome</keyword>
<proteinExistence type="predicted"/>
<evidence type="ECO:0008006" key="3">
    <source>
        <dbReference type="Google" id="ProtNLM"/>
    </source>
</evidence>
<dbReference type="Proteomes" id="UP000297447">
    <property type="component" value="Unassembled WGS sequence"/>
</dbReference>
<sequence length="76" mass="8498">MAIVNFRTDELTQQALDELTADGATVSAAIRQALLDAARQRRRDLMRRESTALLTDAADLAESRAVLRDLDNLRAW</sequence>
<dbReference type="AlphaFoldDB" id="A0A4R9A1I5"/>
<protein>
    <recommendedName>
        <fullName evidence="3">CopG family transcriptional regulator</fullName>
    </recommendedName>
</protein>
<name>A0A4R9A1I5_9MICO</name>
<dbReference type="EMBL" id="SOHE01000044">
    <property type="protein sequence ID" value="TFD50281.1"/>
    <property type="molecule type" value="Genomic_DNA"/>
</dbReference>
<reference evidence="1 2" key="1">
    <citation type="submission" date="2019-03" db="EMBL/GenBank/DDBJ databases">
        <title>Genomics of glacier-inhabiting Cryobacterium strains.</title>
        <authorList>
            <person name="Liu Q."/>
            <person name="Xin Y.-H."/>
        </authorList>
    </citation>
    <scope>NUCLEOTIDE SEQUENCE [LARGE SCALE GENOMIC DNA]</scope>
    <source>
        <strain evidence="1 2">Hh14</strain>
    </source>
</reference>
<comment type="caution">
    <text evidence="1">The sequence shown here is derived from an EMBL/GenBank/DDBJ whole genome shotgun (WGS) entry which is preliminary data.</text>
</comment>
<organism evidence="1 2">
    <name type="scientific">Cryobacterium frigoriphilum</name>
    <dbReference type="NCBI Taxonomy" id="1259150"/>
    <lineage>
        <taxon>Bacteria</taxon>
        <taxon>Bacillati</taxon>
        <taxon>Actinomycetota</taxon>
        <taxon>Actinomycetes</taxon>
        <taxon>Micrococcales</taxon>
        <taxon>Microbacteriaceae</taxon>
        <taxon>Cryobacterium</taxon>
    </lineage>
</organism>
<evidence type="ECO:0000313" key="2">
    <source>
        <dbReference type="Proteomes" id="UP000297447"/>
    </source>
</evidence>
<gene>
    <name evidence="1" type="ORF">E3T55_10285</name>
</gene>
<dbReference type="RefSeq" id="WP_134519478.1">
    <property type="nucleotide sequence ID" value="NZ_SOHE01000044.1"/>
</dbReference>
<accession>A0A4R9A1I5</accession>
<evidence type="ECO:0000313" key="1">
    <source>
        <dbReference type="EMBL" id="TFD50281.1"/>
    </source>
</evidence>